<keyword evidence="1" id="KW-0479">Metal-binding</keyword>
<keyword evidence="4" id="KW-1185">Reference proteome</keyword>
<feature type="domain" description="Cupin type-2" evidence="2">
    <location>
        <begin position="41"/>
        <end position="108"/>
    </location>
</feature>
<dbReference type="AlphaFoldDB" id="A0A1M4U5A2"/>
<dbReference type="PANTHER" id="PTHR35848">
    <property type="entry name" value="OXALATE-BINDING PROTEIN"/>
    <property type="match status" value="1"/>
</dbReference>
<dbReference type="CDD" id="cd02221">
    <property type="entry name" value="cupin_TM1287-like"/>
    <property type="match status" value="1"/>
</dbReference>
<dbReference type="Gene3D" id="2.60.120.10">
    <property type="entry name" value="Jelly Rolls"/>
    <property type="match status" value="1"/>
</dbReference>
<dbReference type="SUPFAM" id="SSF51182">
    <property type="entry name" value="RmlC-like cupins"/>
    <property type="match status" value="1"/>
</dbReference>
<dbReference type="STRING" id="1122155.SAMN02745158_00739"/>
<accession>A0A1M4U5A2</accession>
<dbReference type="RefSeq" id="WP_072849092.1">
    <property type="nucleotide sequence ID" value="NZ_FQVI01000002.1"/>
</dbReference>
<evidence type="ECO:0000313" key="4">
    <source>
        <dbReference type="Proteomes" id="UP000184245"/>
    </source>
</evidence>
<dbReference type="Proteomes" id="UP000184245">
    <property type="component" value="Unassembled WGS sequence"/>
</dbReference>
<dbReference type="InterPro" id="IPR013096">
    <property type="entry name" value="Cupin_2"/>
</dbReference>
<sequence length="116" mass="12714">MVRKATIATKSNVRGGEGSVTFHHIVSEEELLGHGKMLAKVVIHPHSSIGMHQHIGETEPYYILSGKGVFTDNDGSRTEVVPGDVCVIEVGQSHSLENPNDEPLEIMAMVYYDKTK</sequence>
<dbReference type="PANTHER" id="PTHR35848:SF6">
    <property type="entry name" value="CUPIN TYPE-2 DOMAIN-CONTAINING PROTEIN"/>
    <property type="match status" value="1"/>
</dbReference>
<dbReference type="InterPro" id="IPR011051">
    <property type="entry name" value="RmlC_Cupin_sf"/>
</dbReference>
<proteinExistence type="predicted"/>
<dbReference type="EMBL" id="FQVI01000002">
    <property type="protein sequence ID" value="SHE51855.1"/>
    <property type="molecule type" value="Genomic_DNA"/>
</dbReference>
<evidence type="ECO:0000259" key="2">
    <source>
        <dbReference type="Pfam" id="PF07883"/>
    </source>
</evidence>
<dbReference type="GO" id="GO:0046872">
    <property type="term" value="F:metal ion binding"/>
    <property type="evidence" value="ECO:0007669"/>
    <property type="project" value="UniProtKB-KW"/>
</dbReference>
<protein>
    <submittedName>
        <fullName evidence="3">Cupin domain-containing protein</fullName>
    </submittedName>
</protein>
<dbReference type="OrthoDB" id="9797047at2"/>
<reference evidence="3 4" key="1">
    <citation type="submission" date="2016-11" db="EMBL/GenBank/DDBJ databases">
        <authorList>
            <person name="Jaros S."/>
            <person name="Januszkiewicz K."/>
            <person name="Wedrychowicz H."/>
        </authorList>
    </citation>
    <scope>NUCLEOTIDE SEQUENCE [LARGE SCALE GENOMIC DNA]</scope>
    <source>
        <strain evidence="3 4">DSM 17459</strain>
    </source>
</reference>
<dbReference type="InterPro" id="IPR051610">
    <property type="entry name" value="GPI/OXD"/>
</dbReference>
<dbReference type="InterPro" id="IPR014710">
    <property type="entry name" value="RmlC-like_jellyroll"/>
</dbReference>
<name>A0A1M4U5A2_9CLOT</name>
<organism evidence="3 4">
    <name type="scientific">Lactonifactor longoviformis DSM 17459</name>
    <dbReference type="NCBI Taxonomy" id="1122155"/>
    <lineage>
        <taxon>Bacteria</taxon>
        <taxon>Bacillati</taxon>
        <taxon>Bacillota</taxon>
        <taxon>Clostridia</taxon>
        <taxon>Eubacteriales</taxon>
        <taxon>Clostridiaceae</taxon>
        <taxon>Lactonifactor</taxon>
    </lineage>
</organism>
<dbReference type="Pfam" id="PF07883">
    <property type="entry name" value="Cupin_2"/>
    <property type="match status" value="1"/>
</dbReference>
<gene>
    <name evidence="3" type="ORF">SAMN02745158_00739</name>
</gene>
<evidence type="ECO:0000256" key="1">
    <source>
        <dbReference type="ARBA" id="ARBA00022723"/>
    </source>
</evidence>
<evidence type="ECO:0000313" key="3">
    <source>
        <dbReference type="EMBL" id="SHE51855.1"/>
    </source>
</evidence>